<feature type="region of interest" description="Disordered" evidence="1">
    <location>
        <begin position="167"/>
        <end position="191"/>
    </location>
</feature>
<feature type="compositionally biased region" description="Polar residues" evidence="1">
    <location>
        <begin position="1034"/>
        <end position="1048"/>
    </location>
</feature>
<gene>
    <name evidence="2" type="ORF">EPHNCH_1627</name>
</gene>
<dbReference type="AlphaFoldDB" id="A0A0F3MV37"/>
<feature type="compositionally biased region" description="Polar residues" evidence="1">
    <location>
        <begin position="260"/>
        <end position="271"/>
    </location>
</feature>
<feature type="region of interest" description="Disordered" evidence="1">
    <location>
        <begin position="997"/>
        <end position="1048"/>
    </location>
</feature>
<name>A0A0F3MV37_ANAPH</name>
<feature type="region of interest" description="Disordered" evidence="1">
    <location>
        <begin position="51"/>
        <end position="96"/>
    </location>
</feature>
<dbReference type="RefSeq" id="WP_020848902.1">
    <property type="nucleotide sequence ID" value="NZ_LANT01000012.1"/>
</dbReference>
<feature type="compositionally biased region" description="Polar residues" evidence="1">
    <location>
        <begin position="734"/>
        <end position="785"/>
    </location>
</feature>
<feature type="compositionally biased region" description="Polar residues" evidence="1">
    <location>
        <begin position="58"/>
        <end position="70"/>
    </location>
</feature>
<feature type="compositionally biased region" description="Polar residues" evidence="1">
    <location>
        <begin position="352"/>
        <end position="361"/>
    </location>
</feature>
<feature type="region of interest" description="Disordered" evidence="1">
    <location>
        <begin position="688"/>
        <end position="845"/>
    </location>
</feature>
<dbReference type="EMBL" id="LANT01000012">
    <property type="protein sequence ID" value="KJV59322.1"/>
    <property type="molecule type" value="Genomic_DNA"/>
</dbReference>
<feature type="compositionally biased region" description="Polar residues" evidence="1">
    <location>
        <begin position="702"/>
        <end position="714"/>
    </location>
</feature>
<feature type="compositionally biased region" description="Low complexity" evidence="1">
    <location>
        <begin position="715"/>
        <end position="725"/>
    </location>
</feature>
<feature type="compositionally biased region" description="Polar residues" evidence="1">
    <location>
        <begin position="794"/>
        <end position="844"/>
    </location>
</feature>
<organism evidence="2 3">
    <name type="scientific">Anaplasma phagocytophilum str. NCH-1</name>
    <dbReference type="NCBI Taxonomy" id="1359161"/>
    <lineage>
        <taxon>Bacteria</taxon>
        <taxon>Pseudomonadati</taxon>
        <taxon>Pseudomonadota</taxon>
        <taxon>Alphaproteobacteria</taxon>
        <taxon>Rickettsiales</taxon>
        <taxon>Anaplasmataceae</taxon>
        <taxon>Anaplasma</taxon>
        <taxon>phagocytophilum group</taxon>
    </lineage>
</organism>
<feature type="compositionally biased region" description="Low complexity" evidence="1">
    <location>
        <begin position="426"/>
        <end position="443"/>
    </location>
</feature>
<feature type="compositionally biased region" description="Polar residues" evidence="1">
    <location>
        <begin position="444"/>
        <end position="471"/>
    </location>
</feature>
<dbReference type="PATRIC" id="fig|1359161.3.peg.459"/>
<feature type="compositionally biased region" description="Low complexity" evidence="1">
    <location>
        <begin position="298"/>
        <end position="312"/>
    </location>
</feature>
<feature type="compositionally biased region" description="Low complexity" evidence="1">
    <location>
        <begin position="620"/>
        <end position="641"/>
    </location>
</feature>
<feature type="region of interest" description="Disordered" evidence="1">
    <location>
        <begin position="617"/>
        <end position="673"/>
    </location>
</feature>
<feature type="region of interest" description="Disordered" evidence="1">
    <location>
        <begin position="252"/>
        <end position="274"/>
    </location>
</feature>
<feature type="compositionally biased region" description="Low complexity" evidence="1">
    <location>
        <begin position="472"/>
        <end position="483"/>
    </location>
</feature>
<feature type="compositionally biased region" description="Low complexity" evidence="1">
    <location>
        <begin position="512"/>
        <end position="523"/>
    </location>
</feature>
<evidence type="ECO:0000256" key="1">
    <source>
        <dbReference type="SAM" id="MobiDB-lite"/>
    </source>
</evidence>
<feature type="region of interest" description="Disordered" evidence="1">
    <location>
        <begin position="423"/>
        <end position="581"/>
    </location>
</feature>
<feature type="region of interest" description="Disordered" evidence="1">
    <location>
        <begin position="911"/>
        <end position="933"/>
    </location>
</feature>
<feature type="compositionally biased region" description="Low complexity" evidence="1">
    <location>
        <begin position="394"/>
        <end position="403"/>
    </location>
</feature>
<reference evidence="2 3" key="1">
    <citation type="submission" date="2015-01" db="EMBL/GenBank/DDBJ databases">
        <title>Genome Sequencing of Rickettsiales.</title>
        <authorList>
            <person name="Daugherty S.C."/>
            <person name="Su Q."/>
            <person name="Abolude K."/>
            <person name="Beier-Sexton M."/>
            <person name="Carlyon J.A."/>
            <person name="Carter R."/>
            <person name="Day N.P."/>
            <person name="Dumler S.J."/>
            <person name="Dyachenko V."/>
            <person name="Godinez A."/>
            <person name="Kurtti T.J."/>
            <person name="Lichay M."/>
            <person name="Mullins K.E."/>
            <person name="Ott S."/>
            <person name="Pappas-Brown V."/>
            <person name="Paris D.H."/>
            <person name="Patel P."/>
            <person name="Richards A.L."/>
            <person name="Sadzewicz L."/>
            <person name="Sears K."/>
            <person name="Seidman D."/>
            <person name="Sengamalay N."/>
            <person name="Stenos J."/>
            <person name="Tallon L.J."/>
            <person name="Vincent G."/>
            <person name="Fraser C.M."/>
            <person name="Munderloh U."/>
            <person name="Dunning-Hotopp J.C."/>
        </authorList>
    </citation>
    <scope>NUCLEOTIDE SEQUENCE [LARGE SCALE GENOMIC DNA]</scope>
    <source>
        <strain evidence="2 3">NCH-1</strain>
    </source>
</reference>
<feature type="compositionally biased region" description="Low complexity" evidence="1">
    <location>
        <begin position="544"/>
        <end position="558"/>
    </location>
</feature>
<evidence type="ECO:0000313" key="3">
    <source>
        <dbReference type="Proteomes" id="UP000033754"/>
    </source>
</evidence>
<feature type="region of interest" description="Disordered" evidence="1">
    <location>
        <begin position="292"/>
        <end position="313"/>
    </location>
</feature>
<feature type="compositionally biased region" description="Low complexity" evidence="1">
    <location>
        <begin position="176"/>
        <end position="189"/>
    </location>
</feature>
<feature type="compositionally biased region" description="Low complexity" evidence="1">
    <location>
        <begin position="656"/>
        <end position="673"/>
    </location>
</feature>
<sequence>MGKLTKIFKKKNKISFPAEVDAGSPVNEIPQSNDSAEASLTKVSQLFTNSPEEVAGYSTPSTNEAAQGATSDIEGGIENAPSKTSKKDDGKHGSSLGKRFISLIQSVERKVGKAFSTKPKKKDPEKERSKVYLEEVCSDTDSILTLSTYASYESLSKELDFQNFLDETSSERDSTRALAASSSSESMVSNPETVNSKYVPNVFFAKGAPKHLSKQELDAICEDITAHSSSSVNLSEATEPHYAVPRDVSLSASKHDGEESNSSNKQSNAPKKSNLFKKIKFLGPLVQFIKNGTVMPKSPQNDTPTQSSSTSSEPLYAEPLNYAYHPIPFKRHNSWASLSTIPEEVEEVSDAESISQNSRASSGPLYATPSTESKPTFYVSSSTEQSPTPPMQSPTPSSSSSEPLYYEPLNYAYHPIPFKTNTAHKSVSPVASPTQSSSGSSNSLYDTPSSKSKSTFYVSMPTEQSPTPTIQSPAQSSSGSSNSLYDTPASKSKSTFYVSMPTEQSPTPTIQSPAQSSSGSSNSLYDTPASKSKSIFYVGSTTAQNPTPTIQSPTQSSSMLTNKPTTHPEPKSLKNSGSVTGSVKVKTAAFESQAQSNSEIENKPAVLPNALAKVGTLQKSASAIGSSTQSSSSTSEALYATPFKPKLSAESPKTQNSTSSIESSAHNSSAIESSNYATQPKVIGAIKKPASAVGSSAQSSSTFESKPTTSIELKSSNNTGSGTNSVKVKAAAFESQTQSNKVGALQKSASTSGSFARSLSMFESKSTTYNEPKSSNNTGSETNSVKVKAAAFESQAQSNKVGTLQKSASTSGSFARSLSMFESKSTTYNEPKSSNNTGSETNSVKVKAAAFESQAQSNKVGTLQKSASTSGSFARSLSMFESKSTTYNEPKSLKYTGSETNSVKVKAAAFESQAQSNSEIKSKSVAPPKPKRGILLSDSIQHSAQGNLSVANSVEGVASSNTQEEHGTQKKELHNVLKKFSNPSQLSTLEAMFAKAGSSSSKPVNAAATGYGSSKASTSFASSNNASVKEGQAFAQTDASTSGNTRKSFVQALQQERQMPHKTKSVHELAKQLEEGGVLTQVLASRANASRARF</sequence>
<evidence type="ECO:0000313" key="2">
    <source>
        <dbReference type="EMBL" id="KJV59322.1"/>
    </source>
</evidence>
<accession>A0A0F3MV37</accession>
<feature type="compositionally biased region" description="Low complexity" evidence="1">
    <location>
        <begin position="690"/>
        <end position="701"/>
    </location>
</feature>
<feature type="region of interest" description="Disordered" evidence="1">
    <location>
        <begin position="347"/>
        <end position="404"/>
    </location>
</feature>
<protein>
    <submittedName>
        <fullName evidence="2">Uncharacterized protein</fullName>
    </submittedName>
</protein>
<comment type="caution">
    <text evidence="2">The sequence shown here is derived from an EMBL/GenBank/DDBJ whole genome shotgun (WGS) entry which is preliminary data.</text>
</comment>
<feature type="region of interest" description="Disordered" evidence="1">
    <location>
        <begin position="111"/>
        <end position="130"/>
    </location>
</feature>
<feature type="compositionally biased region" description="Polar residues" evidence="1">
    <location>
        <begin position="489"/>
        <end position="511"/>
    </location>
</feature>
<feature type="compositionally biased region" description="Polar residues" evidence="1">
    <location>
        <begin position="529"/>
        <end position="543"/>
    </location>
</feature>
<feature type="compositionally biased region" description="Low complexity" evidence="1">
    <location>
        <begin position="1013"/>
        <end position="1027"/>
    </location>
</feature>
<proteinExistence type="predicted"/>
<dbReference type="Proteomes" id="UP000033754">
    <property type="component" value="Unassembled WGS sequence"/>
</dbReference>